<dbReference type="InterPro" id="IPR012348">
    <property type="entry name" value="RNR-like"/>
</dbReference>
<reference evidence="1 2" key="1">
    <citation type="submission" date="2013-02" db="EMBL/GenBank/DDBJ databases">
        <title>Draft genome sequence of Amycolatopsis vancoresmycina strain DSM 44592T.</title>
        <authorList>
            <person name="Kumar S."/>
            <person name="Kaur N."/>
            <person name="Kaur C."/>
            <person name="Raghava G.P.S."/>
            <person name="Mayilraj S."/>
        </authorList>
    </citation>
    <scope>NUCLEOTIDE SEQUENCE [LARGE SCALE GENOMIC DNA]</scope>
    <source>
        <strain evidence="1 2">DSM 44592</strain>
    </source>
</reference>
<dbReference type="eggNOG" id="ENOG502ZC49">
    <property type="taxonomic scope" value="Bacteria"/>
</dbReference>
<proteinExistence type="predicted"/>
<dbReference type="Proteomes" id="UP000014139">
    <property type="component" value="Unassembled WGS sequence"/>
</dbReference>
<accession>R1I6L1</accession>
<dbReference type="RefSeq" id="WP_003077097.1">
    <property type="nucleotide sequence ID" value="NZ_AOUO01000169.1"/>
</dbReference>
<dbReference type="AlphaFoldDB" id="R1I6L1"/>
<dbReference type="InterPro" id="IPR025859">
    <property type="entry name" value="AurF/CmlI"/>
</dbReference>
<dbReference type="Pfam" id="PF11583">
    <property type="entry name" value="AurF"/>
    <property type="match status" value="1"/>
</dbReference>
<dbReference type="Gene3D" id="1.10.620.20">
    <property type="entry name" value="Ribonucleotide Reductase, subunit A"/>
    <property type="match status" value="1"/>
</dbReference>
<gene>
    <name evidence="1" type="ORF">H480_12869</name>
</gene>
<comment type="caution">
    <text evidence="1">The sequence shown here is derived from an EMBL/GenBank/DDBJ whole genome shotgun (WGS) entry which is preliminary data.</text>
</comment>
<keyword evidence="2" id="KW-1185">Reference proteome</keyword>
<dbReference type="PATRIC" id="fig|1292037.4.peg.2454"/>
<evidence type="ECO:0000313" key="2">
    <source>
        <dbReference type="Proteomes" id="UP000014139"/>
    </source>
</evidence>
<sequence>MSRGPLDGWYEAAGVRTGVRRMLHDDSAAGKVFFPERLVPYLAHEAVAALPAPRRRELAVRHLYQFLLSTTHLETRVVNRGAELIADDRCGVPVGTTARLDAFKVYCDEGYHSLYSLDLAAQVAAATGIAIPRWDYGGFVAQLDDAVVGTLPEHPALAPLLQTVVFETLVTSILNEVPADTGVVTTVRDLVRDHAKDEGRHHRFFTAFFHELWHGLDAGTRSAVAFALPELMKSCLVWDVAPVRSSLRLAGLDAATAAAVTDDCYRADDERFRTICRASLRMCASAGVFEVPGAVDAFAAHGLLTGEEC</sequence>
<dbReference type="EMBL" id="AOUO01000169">
    <property type="protein sequence ID" value="EOD68156.1"/>
    <property type="molecule type" value="Genomic_DNA"/>
</dbReference>
<evidence type="ECO:0008006" key="3">
    <source>
        <dbReference type="Google" id="ProtNLM"/>
    </source>
</evidence>
<name>R1I6L1_9PSEU</name>
<evidence type="ECO:0000313" key="1">
    <source>
        <dbReference type="EMBL" id="EOD68156.1"/>
    </source>
</evidence>
<dbReference type="GO" id="GO:0016491">
    <property type="term" value="F:oxidoreductase activity"/>
    <property type="evidence" value="ECO:0007669"/>
    <property type="project" value="InterPro"/>
</dbReference>
<dbReference type="OrthoDB" id="505347at2"/>
<protein>
    <recommendedName>
        <fullName evidence="3">p-aminobenzoate N-oxygenase AurF</fullName>
    </recommendedName>
</protein>
<organism evidence="1 2">
    <name type="scientific">Amycolatopsis vancoresmycina DSM 44592</name>
    <dbReference type="NCBI Taxonomy" id="1292037"/>
    <lineage>
        <taxon>Bacteria</taxon>
        <taxon>Bacillati</taxon>
        <taxon>Actinomycetota</taxon>
        <taxon>Actinomycetes</taxon>
        <taxon>Pseudonocardiales</taxon>
        <taxon>Pseudonocardiaceae</taxon>
        <taxon>Amycolatopsis</taxon>
    </lineage>
</organism>